<evidence type="ECO:0000259" key="5">
    <source>
        <dbReference type="PROSITE" id="PS51767"/>
    </source>
</evidence>
<keyword evidence="3" id="KW-1015">Disulfide bond</keyword>
<comment type="similarity">
    <text evidence="1 4">Belongs to the peptidase A1 family.</text>
</comment>
<dbReference type="InterPro" id="IPR034164">
    <property type="entry name" value="Pepsin-like_dom"/>
</dbReference>
<dbReference type="SUPFAM" id="SSF50630">
    <property type="entry name" value="Acid proteases"/>
    <property type="match status" value="1"/>
</dbReference>
<protein>
    <submittedName>
        <fullName evidence="6">Aspartic peptidase domain-containing protein</fullName>
    </submittedName>
</protein>
<dbReference type="CDD" id="cd05471">
    <property type="entry name" value="pepsin_like"/>
    <property type="match status" value="1"/>
</dbReference>
<dbReference type="Pfam" id="PF00026">
    <property type="entry name" value="Asp"/>
    <property type="match status" value="1"/>
</dbReference>
<evidence type="ECO:0000313" key="7">
    <source>
        <dbReference type="Proteomes" id="UP000269721"/>
    </source>
</evidence>
<keyword evidence="4" id="KW-0645">Protease</keyword>
<dbReference type="PANTHER" id="PTHR47966:SF51">
    <property type="entry name" value="BETA-SITE APP-CLEAVING ENZYME, ISOFORM A-RELATED"/>
    <property type="match status" value="1"/>
</dbReference>
<dbReference type="PRINTS" id="PR00792">
    <property type="entry name" value="PEPSIN"/>
</dbReference>
<evidence type="ECO:0000256" key="1">
    <source>
        <dbReference type="ARBA" id="ARBA00007447"/>
    </source>
</evidence>
<reference evidence="7" key="1">
    <citation type="journal article" date="2018" name="Nat. Microbiol.">
        <title>Leveraging single-cell genomics to expand the fungal tree of life.</title>
        <authorList>
            <person name="Ahrendt S.R."/>
            <person name="Quandt C.A."/>
            <person name="Ciobanu D."/>
            <person name="Clum A."/>
            <person name="Salamov A."/>
            <person name="Andreopoulos B."/>
            <person name="Cheng J.F."/>
            <person name="Woyke T."/>
            <person name="Pelin A."/>
            <person name="Henrissat B."/>
            <person name="Reynolds N.K."/>
            <person name="Benny G.L."/>
            <person name="Smith M.E."/>
            <person name="James T.Y."/>
            <person name="Grigoriev I.V."/>
        </authorList>
    </citation>
    <scope>NUCLEOTIDE SEQUENCE [LARGE SCALE GENOMIC DNA]</scope>
</reference>
<dbReference type="GO" id="GO:0004190">
    <property type="term" value="F:aspartic-type endopeptidase activity"/>
    <property type="evidence" value="ECO:0007669"/>
    <property type="project" value="UniProtKB-KW"/>
</dbReference>
<dbReference type="PROSITE" id="PS00141">
    <property type="entry name" value="ASP_PROTEASE"/>
    <property type="match status" value="1"/>
</dbReference>
<dbReference type="Proteomes" id="UP000269721">
    <property type="component" value="Unassembled WGS sequence"/>
</dbReference>
<name>A0A4P9WB21_9FUNG</name>
<dbReference type="InterPro" id="IPR001461">
    <property type="entry name" value="Aspartic_peptidase_A1"/>
</dbReference>
<keyword evidence="4" id="KW-0378">Hydrolase</keyword>
<dbReference type="PROSITE" id="PS51767">
    <property type="entry name" value="PEPTIDASE_A1"/>
    <property type="match status" value="1"/>
</dbReference>
<accession>A0A4P9WB21</accession>
<feature type="disulfide bond" evidence="3">
    <location>
        <begin position="241"/>
        <end position="275"/>
    </location>
</feature>
<dbReference type="InterPro" id="IPR033121">
    <property type="entry name" value="PEPTIDASE_A1"/>
</dbReference>
<dbReference type="PANTHER" id="PTHR47966">
    <property type="entry name" value="BETA-SITE APP-CLEAVING ENZYME, ISOFORM A-RELATED"/>
    <property type="match status" value="1"/>
</dbReference>
<gene>
    <name evidence="6" type="ORF">BDK51DRAFT_26670</name>
</gene>
<proteinExistence type="inferred from homology"/>
<sequence>MLIVLPAFIKKTPFSHPAPESWVPGPACSSSDGSCTASGNPISLSDKTIHATGISFSDQYGSGAASGKVYYGPYTLAGATVTKGYFGVTTKEQGFTFAAQGLLGLAFSFGKHIPNGVTSSVGEVPITALGLKSFGFYLSDSAQGDEGTFTTNGYDVSHVKGPFSYEPIITNPGYWQFDVSKGSFEVAGTKGDLSDGGSTIHAIADTGTSLLILPTNVANNIWNAIGASASIFGQGTATIDCSVAQSGPDLSFTFSKTTYTIPASAYVIDGGLGLCIAGIAGGAENDGVSIFGDVFLRSWYSFYDIENTRIGFAKAVHP</sequence>
<dbReference type="Gene3D" id="2.40.70.10">
    <property type="entry name" value="Acid Proteases"/>
    <property type="match status" value="2"/>
</dbReference>
<keyword evidence="7" id="KW-1185">Reference proteome</keyword>
<dbReference type="EMBL" id="KZ996776">
    <property type="protein sequence ID" value="RKO88348.1"/>
    <property type="molecule type" value="Genomic_DNA"/>
</dbReference>
<dbReference type="OrthoDB" id="2149309at2759"/>
<evidence type="ECO:0000256" key="4">
    <source>
        <dbReference type="RuleBase" id="RU000454"/>
    </source>
</evidence>
<organism evidence="6 7">
    <name type="scientific">Blyttiomyces helicus</name>
    <dbReference type="NCBI Taxonomy" id="388810"/>
    <lineage>
        <taxon>Eukaryota</taxon>
        <taxon>Fungi</taxon>
        <taxon>Fungi incertae sedis</taxon>
        <taxon>Chytridiomycota</taxon>
        <taxon>Chytridiomycota incertae sedis</taxon>
        <taxon>Chytridiomycetes</taxon>
        <taxon>Chytridiomycetes incertae sedis</taxon>
        <taxon>Blyttiomyces</taxon>
    </lineage>
</organism>
<keyword evidence="2 4" id="KW-0064">Aspartyl protease</keyword>
<dbReference type="InterPro" id="IPR001969">
    <property type="entry name" value="Aspartic_peptidase_AS"/>
</dbReference>
<evidence type="ECO:0000256" key="2">
    <source>
        <dbReference type="ARBA" id="ARBA00022750"/>
    </source>
</evidence>
<evidence type="ECO:0000313" key="6">
    <source>
        <dbReference type="EMBL" id="RKO88348.1"/>
    </source>
</evidence>
<dbReference type="InterPro" id="IPR021109">
    <property type="entry name" value="Peptidase_aspartic_dom_sf"/>
</dbReference>
<dbReference type="AlphaFoldDB" id="A0A4P9WB21"/>
<evidence type="ECO:0000256" key="3">
    <source>
        <dbReference type="PIRSR" id="PIRSR601461-2"/>
    </source>
</evidence>
<feature type="domain" description="Peptidase A1" evidence="5">
    <location>
        <begin position="1"/>
        <end position="313"/>
    </location>
</feature>
<dbReference type="GO" id="GO:0006508">
    <property type="term" value="P:proteolysis"/>
    <property type="evidence" value="ECO:0007669"/>
    <property type="project" value="UniProtKB-KW"/>
</dbReference>